<evidence type="ECO:0000256" key="10">
    <source>
        <dbReference type="RuleBase" id="RU363063"/>
    </source>
</evidence>
<evidence type="ECO:0000256" key="1">
    <source>
        <dbReference type="ARBA" id="ARBA00004323"/>
    </source>
</evidence>
<comment type="subcellular location">
    <subcellularLocation>
        <location evidence="1 10">Golgi apparatus membrane</location>
        <topology evidence="1 10">Single-pass type II membrane protein</topology>
    </subcellularLocation>
</comment>
<dbReference type="EC" id="2.4.1.-" evidence="10"/>
<evidence type="ECO:0000256" key="2">
    <source>
        <dbReference type="ARBA" id="ARBA00008661"/>
    </source>
</evidence>
<evidence type="ECO:0000256" key="9">
    <source>
        <dbReference type="ARBA" id="ARBA00023136"/>
    </source>
</evidence>
<organism evidence="11">
    <name type="scientific">Homalodisca liturata</name>
    <dbReference type="NCBI Taxonomy" id="320908"/>
    <lineage>
        <taxon>Eukaryota</taxon>
        <taxon>Metazoa</taxon>
        <taxon>Ecdysozoa</taxon>
        <taxon>Arthropoda</taxon>
        <taxon>Hexapoda</taxon>
        <taxon>Insecta</taxon>
        <taxon>Pterygota</taxon>
        <taxon>Neoptera</taxon>
        <taxon>Paraneoptera</taxon>
        <taxon>Hemiptera</taxon>
        <taxon>Auchenorrhyncha</taxon>
        <taxon>Membracoidea</taxon>
        <taxon>Cicadellidae</taxon>
        <taxon>Cicadellinae</taxon>
        <taxon>Proconiini</taxon>
        <taxon>Homalodisca</taxon>
    </lineage>
</organism>
<dbReference type="EMBL" id="GECU01001361">
    <property type="protein sequence ID" value="JAT06346.1"/>
    <property type="molecule type" value="Transcribed_RNA"/>
</dbReference>
<evidence type="ECO:0000256" key="3">
    <source>
        <dbReference type="ARBA" id="ARBA00022676"/>
    </source>
</evidence>
<dbReference type="AlphaFoldDB" id="A0A1B6K4H3"/>
<keyword evidence="7" id="KW-1133">Transmembrane helix</keyword>
<keyword evidence="8 10" id="KW-0333">Golgi apparatus</keyword>
<dbReference type="Pfam" id="PF01762">
    <property type="entry name" value="Galactosyl_T"/>
    <property type="match status" value="2"/>
</dbReference>
<dbReference type="PANTHER" id="PTHR11214:SF349">
    <property type="entry name" value="BETA-1,3-GALACTOSYLTRANSFERASE BRN"/>
    <property type="match status" value="1"/>
</dbReference>
<evidence type="ECO:0000256" key="7">
    <source>
        <dbReference type="ARBA" id="ARBA00022989"/>
    </source>
</evidence>
<protein>
    <recommendedName>
        <fullName evidence="10">Hexosyltransferase</fullName>
        <ecNumber evidence="10">2.4.1.-</ecNumber>
    </recommendedName>
</protein>
<reference evidence="11" key="1">
    <citation type="submission" date="2015-11" db="EMBL/GenBank/DDBJ databases">
        <title>De novo transcriptome assembly of four potential Pierce s Disease insect vectors from Arizona vineyards.</title>
        <authorList>
            <person name="Tassone E.E."/>
        </authorList>
    </citation>
    <scope>NUCLEOTIDE SEQUENCE</scope>
</reference>
<keyword evidence="4" id="KW-0808">Transferase</keyword>
<dbReference type="GO" id="GO:0006493">
    <property type="term" value="P:protein O-linked glycosylation"/>
    <property type="evidence" value="ECO:0007669"/>
    <property type="project" value="TreeGrafter"/>
</dbReference>
<proteinExistence type="inferred from homology"/>
<accession>A0A1B6K4H3</accession>
<dbReference type="PANTHER" id="PTHR11214">
    <property type="entry name" value="BETA-1,3-N-ACETYLGLUCOSAMINYLTRANSFERASE"/>
    <property type="match status" value="1"/>
</dbReference>
<dbReference type="Gene3D" id="3.90.550.50">
    <property type="match status" value="1"/>
</dbReference>
<dbReference type="GO" id="GO:0008194">
    <property type="term" value="F:UDP-glycosyltransferase activity"/>
    <property type="evidence" value="ECO:0007669"/>
    <property type="project" value="TreeGrafter"/>
</dbReference>
<comment type="similarity">
    <text evidence="2 10">Belongs to the glycosyltransferase 31 family.</text>
</comment>
<evidence type="ECO:0000256" key="4">
    <source>
        <dbReference type="ARBA" id="ARBA00022679"/>
    </source>
</evidence>
<dbReference type="InterPro" id="IPR002659">
    <property type="entry name" value="Glyco_trans_31"/>
</dbReference>
<evidence type="ECO:0000256" key="6">
    <source>
        <dbReference type="ARBA" id="ARBA00022968"/>
    </source>
</evidence>
<keyword evidence="5" id="KW-0812">Transmembrane</keyword>
<evidence type="ECO:0000256" key="5">
    <source>
        <dbReference type="ARBA" id="ARBA00022692"/>
    </source>
</evidence>
<dbReference type="GO" id="GO:0000139">
    <property type="term" value="C:Golgi membrane"/>
    <property type="evidence" value="ECO:0007669"/>
    <property type="project" value="UniProtKB-SubCell"/>
</dbReference>
<dbReference type="GO" id="GO:0016758">
    <property type="term" value="F:hexosyltransferase activity"/>
    <property type="evidence" value="ECO:0007669"/>
    <property type="project" value="InterPro"/>
</dbReference>
<gene>
    <name evidence="11" type="ORF">g.11596</name>
</gene>
<evidence type="ECO:0000313" key="11">
    <source>
        <dbReference type="EMBL" id="JAT06346.1"/>
    </source>
</evidence>
<keyword evidence="9" id="KW-0472">Membrane</keyword>
<keyword evidence="3 10" id="KW-0328">Glycosyltransferase</keyword>
<keyword evidence="6" id="KW-0735">Signal-anchor</keyword>
<sequence length="391" mass="46027">MMFKNRLRFTSKKRKIFLVLIVAFVVIYMGVLTHLFEKDFYNEFSYPLEGDISVYVNELREGRKPSHEPINQYNYPFIHNCKYKCGNDDGPLRVVYIVKSAASHYQNRLAIRNSWGFEKRFSDVPIRTVFVLGVDIYDSALQESIDLESKQFGDIIQANFTDTYFNNTIKTMIGFKWAVTFCNNSKFYFFVDDDFYVSTRNVLQFLRNPVHYPSYLEMPIDSIDSQTNLNAPTKRDLLHKVHHNNSEDLNGRKILQVLDFELPEKVKLFAGYVFVSSPHRHRSSKWYVPLSEYPFHLWPPYATAGSYVVSKEVLLDLYYGSLYTKHFRFDDIYLALVAYKLNIEPFHCDEFYFYKKGYSSHNYHYVIASHGYGDPNELLNVWNEQKSVGNA</sequence>
<name>A0A1B6K4H3_9HEMI</name>
<evidence type="ECO:0000256" key="8">
    <source>
        <dbReference type="ARBA" id="ARBA00023034"/>
    </source>
</evidence>